<name>A0A6C0C903_9ZZZZ</name>
<reference evidence="2" key="1">
    <citation type="journal article" date="2020" name="Nature">
        <title>Giant virus diversity and host interactions through global metagenomics.</title>
        <authorList>
            <person name="Schulz F."/>
            <person name="Roux S."/>
            <person name="Paez-Espino D."/>
            <person name="Jungbluth S."/>
            <person name="Walsh D.A."/>
            <person name="Denef V.J."/>
            <person name="McMahon K.D."/>
            <person name="Konstantinidis K.T."/>
            <person name="Eloe-Fadrosh E.A."/>
            <person name="Kyrpides N.C."/>
            <person name="Woyke T."/>
        </authorList>
    </citation>
    <scope>NUCLEOTIDE SEQUENCE</scope>
    <source>
        <strain evidence="2">GVMAG-M-3300020192-26</strain>
    </source>
</reference>
<keyword evidence="1" id="KW-1133">Transmembrane helix</keyword>
<dbReference type="AlphaFoldDB" id="A0A6C0C903"/>
<feature type="transmembrane region" description="Helical" evidence="1">
    <location>
        <begin position="7"/>
        <end position="26"/>
    </location>
</feature>
<sequence>MSEFIDSICNLSLLMSFLLKIISIFIEKNENYYDRHILKKLLAQP</sequence>
<organism evidence="2">
    <name type="scientific">viral metagenome</name>
    <dbReference type="NCBI Taxonomy" id="1070528"/>
    <lineage>
        <taxon>unclassified sequences</taxon>
        <taxon>metagenomes</taxon>
        <taxon>organismal metagenomes</taxon>
    </lineage>
</organism>
<accession>A0A6C0C903</accession>
<protein>
    <submittedName>
        <fullName evidence="2">Uncharacterized protein</fullName>
    </submittedName>
</protein>
<keyword evidence="1" id="KW-0472">Membrane</keyword>
<proteinExistence type="predicted"/>
<dbReference type="EMBL" id="MN739352">
    <property type="protein sequence ID" value="QHT00139.1"/>
    <property type="molecule type" value="Genomic_DNA"/>
</dbReference>
<evidence type="ECO:0000256" key="1">
    <source>
        <dbReference type="SAM" id="Phobius"/>
    </source>
</evidence>
<keyword evidence="1" id="KW-0812">Transmembrane</keyword>
<evidence type="ECO:0000313" key="2">
    <source>
        <dbReference type="EMBL" id="QHT00139.1"/>
    </source>
</evidence>